<dbReference type="RefSeq" id="WP_085302187.1">
    <property type="nucleotide sequence ID" value="NZ_AP022594.1"/>
</dbReference>
<feature type="region of interest" description="Disordered" evidence="1">
    <location>
        <begin position="86"/>
        <end position="107"/>
    </location>
</feature>
<dbReference type="AlphaFoldDB" id="A0A7I7SCY0"/>
<proteinExistence type="predicted"/>
<keyword evidence="3" id="KW-1185">Reference proteome</keyword>
<name>A0A7I7SCY0_9MYCO</name>
<protein>
    <submittedName>
        <fullName evidence="2">Uncharacterized protein</fullName>
    </submittedName>
</protein>
<dbReference type="OrthoDB" id="4374214at2"/>
<comment type="caution">
    <text evidence="2">The sequence shown here is derived from an EMBL/GenBank/DDBJ whole genome shotgun (WGS) entry which is preliminary data.</text>
</comment>
<feature type="compositionally biased region" description="Basic and acidic residues" evidence="1">
    <location>
        <begin position="88"/>
        <end position="107"/>
    </location>
</feature>
<dbReference type="EMBL" id="NCXO01000004">
    <property type="protein sequence ID" value="OSC35318.1"/>
    <property type="molecule type" value="Genomic_DNA"/>
</dbReference>
<dbReference type="Proteomes" id="UP000193577">
    <property type="component" value="Unassembled WGS sequence"/>
</dbReference>
<gene>
    <name evidence="2" type="ORF">B8W67_02665</name>
</gene>
<dbReference type="Pfam" id="PF10888">
    <property type="entry name" value="DUF2742"/>
    <property type="match status" value="1"/>
</dbReference>
<reference evidence="2 3" key="1">
    <citation type="submission" date="2017-04" db="EMBL/GenBank/DDBJ databases">
        <title>The new phylogeny of genus Mycobacterium.</title>
        <authorList>
            <person name="Tortoli E."/>
            <person name="Trovato A."/>
            <person name="Cirillo D.M."/>
        </authorList>
    </citation>
    <scope>NUCLEOTIDE SEQUENCE [LARGE SCALE GENOMIC DNA]</scope>
    <source>
        <strain evidence="2 3">KCTC 19819</strain>
    </source>
</reference>
<dbReference type="InterPro" id="IPR024384">
    <property type="entry name" value="DUF2742"/>
</dbReference>
<accession>A0A7I7SCY0</accession>
<evidence type="ECO:0000256" key="1">
    <source>
        <dbReference type="SAM" id="MobiDB-lite"/>
    </source>
</evidence>
<sequence>MNALESKQVCWTAVLEFVQRRGVDPTSVLTAGTQRWADLDDNDPDKLGAVLAAGVHHALRQDSAQAARAEASHAISASADWRQVSSEIRQRTDARRSGARIERREVV</sequence>
<evidence type="ECO:0000313" key="2">
    <source>
        <dbReference type="EMBL" id="OSC35318.1"/>
    </source>
</evidence>
<organism evidence="2 3">
    <name type="scientific">Mycolicibacillus koreensis</name>
    <dbReference type="NCBI Taxonomy" id="1069220"/>
    <lineage>
        <taxon>Bacteria</taxon>
        <taxon>Bacillati</taxon>
        <taxon>Actinomycetota</taxon>
        <taxon>Actinomycetes</taxon>
        <taxon>Mycobacteriales</taxon>
        <taxon>Mycobacteriaceae</taxon>
        <taxon>Mycolicibacillus</taxon>
    </lineage>
</organism>
<evidence type="ECO:0000313" key="3">
    <source>
        <dbReference type="Proteomes" id="UP000193577"/>
    </source>
</evidence>